<evidence type="ECO:0000313" key="2">
    <source>
        <dbReference type="Proteomes" id="UP000828251"/>
    </source>
</evidence>
<sequence>MGLQDKAQLLVVEGVMKPQELEVIENEVVTERPLSQDENMKQVKKTSWKRINSKSRKEGYIEECMMRKRKLPEVGAGKRDEEEKNNEKIVDIVGNQENLVEEMKVGVKVHYEEAYHVYN</sequence>
<keyword evidence="2" id="KW-1185">Reference proteome</keyword>
<reference evidence="1 2" key="1">
    <citation type="journal article" date="2021" name="Plant Biotechnol. J.">
        <title>Multi-omics assisted identification of the key and species-specific regulatory components of drought-tolerant mechanisms in Gossypium stocksii.</title>
        <authorList>
            <person name="Yu D."/>
            <person name="Ke L."/>
            <person name="Zhang D."/>
            <person name="Wu Y."/>
            <person name="Sun Y."/>
            <person name="Mei J."/>
            <person name="Sun J."/>
            <person name="Sun Y."/>
        </authorList>
    </citation>
    <scope>NUCLEOTIDE SEQUENCE [LARGE SCALE GENOMIC DNA]</scope>
    <source>
        <strain evidence="2">cv. E1</strain>
        <tissue evidence="1">Leaf</tissue>
    </source>
</reference>
<dbReference type="Proteomes" id="UP000828251">
    <property type="component" value="Unassembled WGS sequence"/>
</dbReference>
<name>A0A9D3WIT2_9ROSI</name>
<gene>
    <name evidence="1" type="ORF">J1N35_000812</name>
</gene>
<evidence type="ECO:0000313" key="1">
    <source>
        <dbReference type="EMBL" id="KAH1129434.1"/>
    </source>
</evidence>
<proteinExistence type="predicted"/>
<protein>
    <submittedName>
        <fullName evidence="1">Uncharacterized protein</fullName>
    </submittedName>
</protein>
<comment type="caution">
    <text evidence="1">The sequence shown here is derived from an EMBL/GenBank/DDBJ whole genome shotgun (WGS) entry which is preliminary data.</text>
</comment>
<dbReference type="EMBL" id="JAIQCV010000001">
    <property type="protein sequence ID" value="KAH1129434.1"/>
    <property type="molecule type" value="Genomic_DNA"/>
</dbReference>
<organism evidence="1 2">
    <name type="scientific">Gossypium stocksii</name>
    <dbReference type="NCBI Taxonomy" id="47602"/>
    <lineage>
        <taxon>Eukaryota</taxon>
        <taxon>Viridiplantae</taxon>
        <taxon>Streptophyta</taxon>
        <taxon>Embryophyta</taxon>
        <taxon>Tracheophyta</taxon>
        <taxon>Spermatophyta</taxon>
        <taxon>Magnoliopsida</taxon>
        <taxon>eudicotyledons</taxon>
        <taxon>Gunneridae</taxon>
        <taxon>Pentapetalae</taxon>
        <taxon>rosids</taxon>
        <taxon>malvids</taxon>
        <taxon>Malvales</taxon>
        <taxon>Malvaceae</taxon>
        <taxon>Malvoideae</taxon>
        <taxon>Gossypium</taxon>
    </lineage>
</organism>
<dbReference type="AlphaFoldDB" id="A0A9D3WIT2"/>
<accession>A0A9D3WIT2</accession>